<comment type="domain">
    <text evidence="11">The J domain is necessary and sufficient to stimulate DnaK ATPase activity. Zinc center 1 plays an important role in the autonomous, DnaK-independent chaperone activity of DnaJ. Zinc center 2 is essential for interaction with DnaK and for DnaJ activity.</text>
</comment>
<organism evidence="15 16">
    <name type="scientific">Corynebacterium choanae</name>
    <dbReference type="NCBI Taxonomy" id="1862358"/>
    <lineage>
        <taxon>Bacteria</taxon>
        <taxon>Bacillati</taxon>
        <taxon>Actinomycetota</taxon>
        <taxon>Actinomycetes</taxon>
        <taxon>Mycobacteriales</taxon>
        <taxon>Corynebacteriaceae</taxon>
        <taxon>Corynebacterium</taxon>
    </lineage>
</organism>
<evidence type="ECO:0000256" key="3">
    <source>
        <dbReference type="ARBA" id="ARBA00022723"/>
    </source>
</evidence>
<dbReference type="SUPFAM" id="SSF46565">
    <property type="entry name" value="Chaperone J-domain"/>
    <property type="match status" value="1"/>
</dbReference>
<dbReference type="Pfam" id="PF00226">
    <property type="entry name" value="DnaJ"/>
    <property type="match status" value="1"/>
</dbReference>
<dbReference type="InterPro" id="IPR008971">
    <property type="entry name" value="HSP40/DnaJ_pept-bd"/>
</dbReference>
<dbReference type="Proteomes" id="UP000269019">
    <property type="component" value="Chromosome"/>
</dbReference>
<dbReference type="GO" id="GO:0006260">
    <property type="term" value="P:DNA replication"/>
    <property type="evidence" value="ECO:0007669"/>
    <property type="project" value="UniProtKB-KW"/>
</dbReference>
<feature type="repeat" description="CXXCXGXG motif" evidence="11">
    <location>
        <begin position="195"/>
        <end position="202"/>
    </location>
</feature>
<dbReference type="SUPFAM" id="SSF57938">
    <property type="entry name" value="DnaJ/Hsp40 cysteine-rich domain"/>
    <property type="match status" value="1"/>
</dbReference>
<feature type="repeat" description="CXXCXGXG motif" evidence="11">
    <location>
        <begin position="179"/>
        <end position="186"/>
    </location>
</feature>
<evidence type="ECO:0000313" key="15">
    <source>
        <dbReference type="EMBL" id="AZA12633.1"/>
    </source>
</evidence>
<dbReference type="CDD" id="cd10719">
    <property type="entry name" value="DnaJ_zf"/>
    <property type="match status" value="1"/>
</dbReference>
<keyword evidence="6 11" id="KW-0862">Zinc</keyword>
<feature type="zinc finger region" description="CR-type" evidence="12">
    <location>
        <begin position="166"/>
        <end position="243"/>
    </location>
</feature>
<feature type="binding site" evidence="11">
    <location>
        <position position="179"/>
    </location>
    <ligand>
        <name>Zn(2+)</name>
        <dbReference type="ChEBI" id="CHEBI:29105"/>
        <label>1</label>
    </ligand>
</feature>
<dbReference type="Pfam" id="PF00684">
    <property type="entry name" value="DnaJ_CXXCXGXG"/>
    <property type="match status" value="1"/>
</dbReference>
<comment type="similarity">
    <text evidence="9 11">Belongs to the DnaJ family.</text>
</comment>
<reference evidence="15 16" key="1">
    <citation type="submission" date="2018-11" db="EMBL/GenBank/DDBJ databases">
        <authorList>
            <person name="Kleinhagauer T."/>
            <person name="Glaeser S.P."/>
            <person name="Spergser J."/>
            <person name="Ruckert C."/>
            <person name="Kaempfer P."/>
            <person name="Busse H.-J."/>
        </authorList>
    </citation>
    <scope>NUCLEOTIDE SEQUENCE [LARGE SCALE GENOMIC DNA]</scope>
    <source>
        <strain evidence="15 16">200CH</strain>
    </source>
</reference>
<evidence type="ECO:0000256" key="9">
    <source>
        <dbReference type="ARBA" id="ARBA00061004"/>
    </source>
</evidence>
<evidence type="ECO:0000256" key="2">
    <source>
        <dbReference type="ARBA" id="ARBA00022705"/>
    </source>
</evidence>
<feature type="repeat" description="CXXCXGXG motif" evidence="11">
    <location>
        <begin position="217"/>
        <end position="224"/>
    </location>
</feature>
<dbReference type="SUPFAM" id="SSF49493">
    <property type="entry name" value="HSP40/DnaJ peptide-binding domain"/>
    <property type="match status" value="2"/>
</dbReference>
<evidence type="ECO:0000256" key="12">
    <source>
        <dbReference type="PROSITE-ProRule" id="PRU00546"/>
    </source>
</evidence>
<evidence type="ECO:0000313" key="16">
    <source>
        <dbReference type="Proteomes" id="UP000269019"/>
    </source>
</evidence>
<keyword evidence="5 11" id="KW-0863">Zinc-finger</keyword>
<feature type="binding site" evidence="11">
    <location>
        <position position="195"/>
    </location>
    <ligand>
        <name>Zn(2+)</name>
        <dbReference type="ChEBI" id="CHEBI:29105"/>
        <label>2</label>
    </ligand>
</feature>
<feature type="binding site" evidence="11">
    <location>
        <position position="217"/>
    </location>
    <ligand>
        <name>Zn(2+)</name>
        <dbReference type="ChEBI" id="CHEBI:29105"/>
        <label>2</label>
    </ligand>
</feature>
<dbReference type="EMBL" id="CP033896">
    <property type="protein sequence ID" value="AZA12633.1"/>
    <property type="molecule type" value="Genomic_DNA"/>
</dbReference>
<sequence>MTSREWAEKDYYADLGVSSSATAQEIKKAYRKIARENHPDTKPGDKVAEERFKKAAEAYDVIGDETKRKEYDELKTMLKNGGGFRGFGAGQGGSGFPGGFRSATENINLNDLFGQSGAGFGAEGFAGDFLGGLFNGGGHSRRSAAPARGANVETEVTIDFAEAVLGSTITLDLRKKERCQDCQGSGSKNGKTSVCPDCHGQGVIRNDAGHFGMASPCPKCQGTGTYIPDPCPHCRGTGTQMRTKTVTVRVPEGFAGKRLRVPGEGEAGPNGKPAGDLMVRVHVRPDPVFTRDGNNLHVTVPVSFDELALGATITVPTLGKPVRMKIAPGTPNGRTLRVKGRGVPNKRNTDGDLMVTLDVQVPTNLSVEASNLLRQYAQAANSSGADPRADWAGNRRL</sequence>
<evidence type="ECO:0000256" key="1">
    <source>
        <dbReference type="ARBA" id="ARBA00022490"/>
    </source>
</evidence>
<dbReference type="FunFam" id="2.10.230.10:FF:000002">
    <property type="entry name" value="Molecular chaperone DnaJ"/>
    <property type="match status" value="1"/>
</dbReference>
<evidence type="ECO:0000256" key="8">
    <source>
        <dbReference type="ARBA" id="ARBA00023186"/>
    </source>
</evidence>
<dbReference type="Gene3D" id="2.60.260.20">
    <property type="entry name" value="Urease metallochaperone UreE, N-terminal domain"/>
    <property type="match status" value="2"/>
</dbReference>
<feature type="binding site" evidence="11">
    <location>
        <position position="234"/>
    </location>
    <ligand>
        <name>Zn(2+)</name>
        <dbReference type="ChEBI" id="CHEBI:29105"/>
        <label>1</label>
    </ligand>
</feature>
<dbReference type="InterPro" id="IPR001623">
    <property type="entry name" value="DnaJ_domain"/>
</dbReference>
<dbReference type="InterPro" id="IPR036410">
    <property type="entry name" value="HSP_DnaJ_Cys-rich_dom_sf"/>
</dbReference>
<comment type="cofactor">
    <cofactor evidence="11">
        <name>Zn(2+)</name>
        <dbReference type="ChEBI" id="CHEBI:29105"/>
    </cofactor>
    <text evidence="11">Binds 2 Zn(2+) ions per monomer.</text>
</comment>
<keyword evidence="4 11" id="KW-0677">Repeat</keyword>
<proteinExistence type="inferred from homology"/>
<feature type="domain" description="CR-type" evidence="14">
    <location>
        <begin position="166"/>
        <end position="243"/>
    </location>
</feature>
<keyword evidence="16" id="KW-1185">Reference proteome</keyword>
<dbReference type="Pfam" id="PF01556">
    <property type="entry name" value="DnaJ_C"/>
    <property type="match status" value="1"/>
</dbReference>
<dbReference type="GO" id="GO:0005737">
    <property type="term" value="C:cytoplasm"/>
    <property type="evidence" value="ECO:0007669"/>
    <property type="project" value="UniProtKB-SubCell"/>
</dbReference>
<dbReference type="PRINTS" id="PR00625">
    <property type="entry name" value="JDOMAIN"/>
</dbReference>
<evidence type="ECO:0000259" key="14">
    <source>
        <dbReference type="PROSITE" id="PS51188"/>
    </source>
</evidence>
<dbReference type="KEGG" id="ccho:CCHOA_01025"/>
<dbReference type="GO" id="GO:0042026">
    <property type="term" value="P:protein refolding"/>
    <property type="evidence" value="ECO:0007669"/>
    <property type="project" value="TreeGrafter"/>
</dbReference>
<gene>
    <name evidence="15" type="primary">dnaJ1</name>
    <name evidence="11" type="synonym">dnaJ</name>
    <name evidence="15" type="ORF">CCHOA_01025</name>
</gene>
<dbReference type="RefSeq" id="WP_123925839.1">
    <property type="nucleotide sequence ID" value="NZ_CP033896.1"/>
</dbReference>
<dbReference type="CDD" id="cd06257">
    <property type="entry name" value="DnaJ"/>
    <property type="match status" value="1"/>
</dbReference>
<dbReference type="InterPro" id="IPR001305">
    <property type="entry name" value="HSP_DnaJ_Cys-rich_dom"/>
</dbReference>
<evidence type="ECO:0000256" key="7">
    <source>
        <dbReference type="ARBA" id="ARBA00023016"/>
    </source>
</evidence>
<feature type="binding site" evidence="11">
    <location>
        <position position="182"/>
    </location>
    <ligand>
        <name>Zn(2+)</name>
        <dbReference type="ChEBI" id="CHEBI:29105"/>
        <label>1</label>
    </ligand>
</feature>
<evidence type="ECO:0000256" key="4">
    <source>
        <dbReference type="ARBA" id="ARBA00022737"/>
    </source>
</evidence>
<dbReference type="InterPro" id="IPR036869">
    <property type="entry name" value="J_dom_sf"/>
</dbReference>
<dbReference type="Gene3D" id="2.10.230.10">
    <property type="entry name" value="Heat shock protein DnaJ, cysteine-rich domain"/>
    <property type="match status" value="1"/>
</dbReference>
<dbReference type="FunFam" id="2.60.260.20:FF:000005">
    <property type="entry name" value="Chaperone protein dnaJ 1, mitochondrial"/>
    <property type="match status" value="1"/>
</dbReference>
<evidence type="ECO:0000259" key="13">
    <source>
        <dbReference type="PROSITE" id="PS50076"/>
    </source>
</evidence>
<keyword evidence="1 11" id="KW-0963">Cytoplasm</keyword>
<feature type="binding site" evidence="11">
    <location>
        <position position="220"/>
    </location>
    <ligand>
        <name>Zn(2+)</name>
        <dbReference type="ChEBI" id="CHEBI:29105"/>
        <label>2</label>
    </ligand>
</feature>
<dbReference type="GO" id="GO:0009408">
    <property type="term" value="P:response to heat"/>
    <property type="evidence" value="ECO:0007669"/>
    <property type="project" value="InterPro"/>
</dbReference>
<dbReference type="SMART" id="SM00271">
    <property type="entry name" value="DnaJ"/>
    <property type="match status" value="1"/>
</dbReference>
<accession>A0A3G6J4I1</accession>
<evidence type="ECO:0000256" key="11">
    <source>
        <dbReference type="HAMAP-Rule" id="MF_01152"/>
    </source>
</evidence>
<dbReference type="GO" id="GO:0005524">
    <property type="term" value="F:ATP binding"/>
    <property type="evidence" value="ECO:0007669"/>
    <property type="project" value="InterPro"/>
</dbReference>
<keyword evidence="8 11" id="KW-0143">Chaperone</keyword>
<dbReference type="GO" id="GO:0031072">
    <property type="term" value="F:heat shock protein binding"/>
    <property type="evidence" value="ECO:0007669"/>
    <property type="project" value="InterPro"/>
</dbReference>
<feature type="binding site" evidence="11">
    <location>
        <position position="231"/>
    </location>
    <ligand>
        <name>Zn(2+)</name>
        <dbReference type="ChEBI" id="CHEBI:29105"/>
        <label>1</label>
    </ligand>
</feature>
<dbReference type="PROSITE" id="PS50076">
    <property type="entry name" value="DNAJ_2"/>
    <property type="match status" value="1"/>
</dbReference>
<dbReference type="CDD" id="cd10747">
    <property type="entry name" value="DnaJ_C"/>
    <property type="match status" value="1"/>
</dbReference>
<dbReference type="InterPro" id="IPR012724">
    <property type="entry name" value="DnaJ"/>
</dbReference>
<keyword evidence="2 11" id="KW-0235">DNA replication</keyword>
<comment type="subunit">
    <text evidence="11">Homodimer.</text>
</comment>
<name>A0A3G6J4I1_9CORY</name>
<feature type="repeat" description="CXXCXGXG motif" evidence="11">
    <location>
        <begin position="231"/>
        <end position="238"/>
    </location>
</feature>
<dbReference type="InterPro" id="IPR002939">
    <property type="entry name" value="DnaJ_C"/>
</dbReference>
<keyword evidence="7 11" id="KW-0346">Stress response</keyword>
<comment type="function">
    <text evidence="11">Participates actively in the response to hyperosmotic and heat shock by preventing the aggregation of stress-denatured proteins and by disaggregating proteins, also in an autonomous, DnaK-independent fashion. Unfolded proteins bind initially to DnaJ; upon interaction with the DnaJ-bound protein, DnaK hydrolyzes its bound ATP, resulting in the formation of a stable complex. GrpE releases ADP from DnaK; ATP binding to DnaK triggers the release of the substrate protein, thus completing the reaction cycle. Several rounds of ATP-dependent interactions between DnaJ, DnaK and GrpE are required for fully efficient folding. Also involved, together with DnaK and GrpE, in the DNA replication of plasmids through activation of initiation proteins.</text>
</comment>
<feature type="binding site" evidence="11">
    <location>
        <position position="198"/>
    </location>
    <ligand>
        <name>Zn(2+)</name>
        <dbReference type="ChEBI" id="CHEBI:29105"/>
        <label>2</label>
    </ligand>
</feature>
<dbReference type="GO" id="GO:0051082">
    <property type="term" value="F:unfolded protein binding"/>
    <property type="evidence" value="ECO:0007669"/>
    <property type="project" value="UniProtKB-UniRule"/>
</dbReference>
<protein>
    <recommendedName>
        <fullName evidence="10 11">Chaperone protein DnaJ</fullName>
    </recommendedName>
</protein>
<dbReference type="HAMAP" id="MF_01152">
    <property type="entry name" value="DnaJ"/>
    <property type="match status" value="1"/>
</dbReference>
<feature type="domain" description="J" evidence="13">
    <location>
        <begin position="10"/>
        <end position="75"/>
    </location>
</feature>
<dbReference type="OrthoDB" id="9779889at2"/>
<dbReference type="Gene3D" id="1.10.287.110">
    <property type="entry name" value="DnaJ domain"/>
    <property type="match status" value="1"/>
</dbReference>
<dbReference type="PANTHER" id="PTHR43096">
    <property type="entry name" value="DNAJ HOMOLOG 1, MITOCHONDRIAL-RELATED"/>
    <property type="match status" value="1"/>
</dbReference>
<comment type="subcellular location">
    <subcellularLocation>
        <location evidence="11">Cytoplasm</location>
    </subcellularLocation>
</comment>
<evidence type="ECO:0000256" key="10">
    <source>
        <dbReference type="ARBA" id="ARBA00067609"/>
    </source>
</evidence>
<dbReference type="PANTHER" id="PTHR43096:SF54">
    <property type="entry name" value="CHAPERONE PROTEIN DNAJ 1"/>
    <property type="match status" value="1"/>
</dbReference>
<dbReference type="AlphaFoldDB" id="A0A3G6J4I1"/>
<dbReference type="GO" id="GO:0008270">
    <property type="term" value="F:zinc ion binding"/>
    <property type="evidence" value="ECO:0007669"/>
    <property type="project" value="UniProtKB-UniRule"/>
</dbReference>
<evidence type="ECO:0000256" key="5">
    <source>
        <dbReference type="ARBA" id="ARBA00022771"/>
    </source>
</evidence>
<evidence type="ECO:0000256" key="6">
    <source>
        <dbReference type="ARBA" id="ARBA00022833"/>
    </source>
</evidence>
<keyword evidence="3 11" id="KW-0479">Metal-binding</keyword>
<dbReference type="PROSITE" id="PS51188">
    <property type="entry name" value="ZF_CR"/>
    <property type="match status" value="1"/>
</dbReference>